<proteinExistence type="inferred from homology"/>
<dbReference type="AlphaFoldDB" id="A0A2U8I7F4"/>
<dbReference type="Pfam" id="PF07813">
    <property type="entry name" value="LTXXQ"/>
    <property type="match status" value="1"/>
</dbReference>
<reference evidence="6 7" key="1">
    <citation type="submission" date="2017-05" db="EMBL/GenBank/DDBJ databases">
        <title>Genome sequence of Candidatus Fukatsuia symbiotica and Candidatus Hamiltonella defensa from Acyrthosiphon pisum strain 5D.</title>
        <authorList>
            <person name="Patel V.A."/>
            <person name="Chevignon G."/>
            <person name="Russell J.A."/>
            <person name="Oliver K.M."/>
        </authorList>
    </citation>
    <scope>NUCLEOTIDE SEQUENCE [LARGE SCALE GENOMIC DNA]</scope>
    <source>
        <strain evidence="6 7">5D</strain>
    </source>
</reference>
<dbReference type="KEGG" id="fsm:CCS41_11980"/>
<dbReference type="InterPro" id="IPR012899">
    <property type="entry name" value="LTXXQ"/>
</dbReference>
<evidence type="ECO:0000313" key="7">
    <source>
        <dbReference type="Proteomes" id="UP000261875"/>
    </source>
</evidence>
<evidence type="ECO:0000256" key="5">
    <source>
        <dbReference type="SAM" id="SignalP"/>
    </source>
</evidence>
<keyword evidence="3 5" id="KW-0732">Signal</keyword>
<evidence type="ECO:0000256" key="1">
    <source>
        <dbReference type="ARBA" id="ARBA00004418"/>
    </source>
</evidence>
<accession>A0A2U8I7F4</accession>
<dbReference type="STRING" id="1878942.GCA_900128755_01493"/>
<evidence type="ECO:0000256" key="2">
    <source>
        <dbReference type="ARBA" id="ARBA00008441"/>
    </source>
</evidence>
<protein>
    <recommendedName>
        <fullName evidence="8">Stress adaptor protein CpxP</fullName>
    </recommendedName>
</protein>
<dbReference type="CDD" id="cd09916">
    <property type="entry name" value="CpxP_like"/>
    <property type="match status" value="1"/>
</dbReference>
<dbReference type="GO" id="GO:0051082">
    <property type="term" value="F:unfolded protein binding"/>
    <property type="evidence" value="ECO:0007669"/>
    <property type="project" value="TreeGrafter"/>
</dbReference>
<dbReference type="PANTHER" id="PTHR38102:SF2">
    <property type="entry name" value="PERIPLASMIC PROTEIN CPXP"/>
    <property type="match status" value="1"/>
</dbReference>
<evidence type="ECO:0000256" key="4">
    <source>
        <dbReference type="ARBA" id="ARBA00022764"/>
    </source>
</evidence>
<name>A0A2U8I7F4_9GAMM</name>
<dbReference type="EMBL" id="CP021659">
    <property type="protein sequence ID" value="AWK15023.1"/>
    <property type="molecule type" value="Genomic_DNA"/>
</dbReference>
<dbReference type="InterPro" id="IPR052211">
    <property type="entry name" value="Cpx_auxiliary_protein"/>
</dbReference>
<evidence type="ECO:0008006" key="8">
    <source>
        <dbReference type="Google" id="ProtNLM"/>
    </source>
</evidence>
<feature type="signal peptide" evidence="5">
    <location>
        <begin position="1"/>
        <end position="23"/>
    </location>
</feature>
<organism evidence="6 7">
    <name type="scientific">Candidatus Fukatsuia symbiotica</name>
    <dbReference type="NCBI Taxonomy" id="1878942"/>
    <lineage>
        <taxon>Bacteria</taxon>
        <taxon>Pseudomonadati</taxon>
        <taxon>Pseudomonadota</taxon>
        <taxon>Gammaproteobacteria</taxon>
        <taxon>Enterobacterales</taxon>
        <taxon>Yersiniaceae</taxon>
        <taxon>Candidatus Fukatsuia</taxon>
    </lineage>
</organism>
<dbReference type="GO" id="GO:0030288">
    <property type="term" value="C:outer membrane-bounded periplasmic space"/>
    <property type="evidence" value="ECO:0007669"/>
    <property type="project" value="TreeGrafter"/>
</dbReference>
<dbReference type="Proteomes" id="UP000261875">
    <property type="component" value="Chromosome"/>
</dbReference>
<comment type="similarity">
    <text evidence="2">Belongs to the CpxP/Spy family.</text>
</comment>
<sequence>MMRKLTALIMVSILVSGYSPVFATHTIVADSWCYGDDALTKMGIDPGYYNMFDMVSLTEHQRMHIRDLVSQTCRNRTGIDRINREKMRQLITTDQFDEVAVRELAEKMSMQLVNRQIEMARVRNKIYSLLTQKQKDLLHQKYSQ</sequence>
<gene>
    <name evidence="6" type="ORF">CCS41_11980</name>
</gene>
<comment type="subcellular location">
    <subcellularLocation>
        <location evidence="1">Periplasm</location>
    </subcellularLocation>
</comment>
<dbReference type="OrthoDB" id="6505017at2"/>
<dbReference type="Gene3D" id="1.20.120.1490">
    <property type="match status" value="1"/>
</dbReference>
<evidence type="ECO:0000256" key="3">
    <source>
        <dbReference type="ARBA" id="ARBA00022729"/>
    </source>
</evidence>
<keyword evidence="4" id="KW-0574">Periplasm</keyword>
<feature type="chain" id="PRO_5016021856" description="Stress adaptor protein CpxP" evidence="5">
    <location>
        <begin position="24"/>
        <end position="144"/>
    </location>
</feature>
<evidence type="ECO:0000313" key="6">
    <source>
        <dbReference type="EMBL" id="AWK15023.1"/>
    </source>
</evidence>
<dbReference type="PANTHER" id="PTHR38102">
    <property type="entry name" value="PERIPLASMIC CHAPERONE SPY"/>
    <property type="match status" value="1"/>
</dbReference>
<keyword evidence="7" id="KW-1185">Reference proteome</keyword>